<dbReference type="PROSITE" id="PS51257">
    <property type="entry name" value="PROKAR_LIPOPROTEIN"/>
    <property type="match status" value="1"/>
</dbReference>
<organism evidence="8">
    <name type="scientific">Noccaea caerulescens</name>
    <name type="common">Alpine penny-cress</name>
    <name type="synonym">Thlaspi caerulescens</name>
    <dbReference type="NCBI Taxonomy" id="107243"/>
    <lineage>
        <taxon>Eukaryota</taxon>
        <taxon>Viridiplantae</taxon>
        <taxon>Streptophyta</taxon>
        <taxon>Embryophyta</taxon>
        <taxon>Tracheophyta</taxon>
        <taxon>Spermatophyta</taxon>
        <taxon>Magnoliopsida</taxon>
        <taxon>eudicotyledons</taxon>
        <taxon>Gunneridae</taxon>
        <taxon>Pentapetalae</taxon>
        <taxon>rosids</taxon>
        <taxon>malvids</taxon>
        <taxon>Brassicales</taxon>
        <taxon>Brassicaceae</taxon>
        <taxon>Coluteocarpeae</taxon>
        <taxon>Noccaea</taxon>
    </lineage>
</organism>
<dbReference type="GO" id="GO:0090729">
    <property type="term" value="F:toxin activity"/>
    <property type="evidence" value="ECO:0007669"/>
    <property type="project" value="UniProtKB-KW"/>
</dbReference>
<evidence type="ECO:0000256" key="1">
    <source>
        <dbReference type="ARBA" id="ARBA00004613"/>
    </source>
</evidence>
<dbReference type="EMBL" id="GEVM01013322">
    <property type="protein sequence ID" value="JAU92616.1"/>
    <property type="molecule type" value="Transcribed_RNA"/>
</dbReference>
<dbReference type="GO" id="GO:0005576">
    <property type="term" value="C:extracellular region"/>
    <property type="evidence" value="ECO:0007669"/>
    <property type="project" value="UniProtKB-SubCell"/>
</dbReference>
<comment type="similarity">
    <text evidence="2">Belongs to the plant thionin (TC 1.C.44) family.</text>
</comment>
<dbReference type="GO" id="GO:0006952">
    <property type="term" value="P:defense response"/>
    <property type="evidence" value="ECO:0007669"/>
    <property type="project" value="UniProtKB-KW"/>
</dbReference>
<comment type="subcellular location">
    <subcellularLocation>
        <location evidence="1">Secreted</location>
    </subcellularLocation>
</comment>
<reference evidence="8" key="1">
    <citation type="submission" date="2016-07" db="EMBL/GenBank/DDBJ databases">
        <title>De novo transcriptome assembly of four accessions of the metal hyperaccumulator plant Noccaea caerulescens.</title>
        <authorList>
            <person name="Blande D."/>
            <person name="Halimaa P."/>
            <person name="Tervahauta A.I."/>
            <person name="Aarts M.G."/>
            <person name="Karenlampi S.O."/>
        </authorList>
    </citation>
    <scope>NUCLEOTIDE SEQUENCE</scope>
</reference>
<dbReference type="PANTHER" id="PTHR33920">
    <property type="entry name" value="THIONIN-2.1-RELATED"/>
    <property type="match status" value="1"/>
</dbReference>
<evidence type="ECO:0000256" key="5">
    <source>
        <dbReference type="ARBA" id="ARBA00022821"/>
    </source>
</evidence>
<dbReference type="Pfam" id="PF00321">
    <property type="entry name" value="Thionin"/>
    <property type="match status" value="1"/>
</dbReference>
<evidence type="ECO:0000256" key="3">
    <source>
        <dbReference type="ARBA" id="ARBA00022525"/>
    </source>
</evidence>
<keyword evidence="7" id="KW-0732">Signal</keyword>
<dbReference type="PROSITE" id="PS00271">
    <property type="entry name" value="THIONIN"/>
    <property type="match status" value="1"/>
</dbReference>
<keyword evidence="3" id="KW-0964">Secreted</keyword>
<accession>A0A1J3JKZ0</accession>
<evidence type="ECO:0000256" key="4">
    <source>
        <dbReference type="ARBA" id="ARBA00022656"/>
    </source>
</evidence>
<evidence type="ECO:0000256" key="7">
    <source>
        <dbReference type="SAM" id="SignalP"/>
    </source>
</evidence>
<name>A0A1J3JKZ0_NOCCA</name>
<gene>
    <name evidence="8" type="ORF">MP_TR3683_c0_g1_i1_g.10000</name>
</gene>
<dbReference type="InterPro" id="IPR036391">
    <property type="entry name" value="Thionin-like_sf"/>
</dbReference>
<sequence length="135" mass="14135">MEYKTVILSLIVMSCVMAQIRVEAKVCCPTTAARDTFIGCRINMRNEPACALSSGCKMIPDVLSCPQGYNNDILGNSGGAANAYCKLGCVSSVCGALTTLQNSDANEIVNGAVEQCTKACSAFCTKGFKTALETA</sequence>
<dbReference type="Gene3D" id="3.30.1350.10">
    <property type="entry name" value="Thionin-like"/>
    <property type="match status" value="1"/>
</dbReference>
<evidence type="ECO:0000256" key="6">
    <source>
        <dbReference type="ARBA" id="ARBA00023157"/>
    </source>
</evidence>
<evidence type="ECO:0000313" key="8">
    <source>
        <dbReference type="EMBL" id="JAU92616.1"/>
    </source>
</evidence>
<feature type="signal peptide" evidence="7">
    <location>
        <begin position="1"/>
        <end position="18"/>
    </location>
</feature>
<evidence type="ECO:0000256" key="2">
    <source>
        <dbReference type="ARBA" id="ARBA00009872"/>
    </source>
</evidence>
<dbReference type="AlphaFoldDB" id="A0A1J3JKZ0"/>
<feature type="chain" id="PRO_5009624060" evidence="7">
    <location>
        <begin position="19"/>
        <end position="135"/>
    </location>
</feature>
<protein>
    <submittedName>
        <fullName evidence="8">Thionin-2.2</fullName>
    </submittedName>
</protein>
<keyword evidence="4" id="KW-0800">Toxin</keyword>
<dbReference type="PANTHER" id="PTHR33920:SF2">
    <property type="entry name" value="THIONIN-2.1-RELATED"/>
    <property type="match status" value="1"/>
</dbReference>
<proteinExistence type="inferred from homology"/>
<keyword evidence="6" id="KW-1015">Disulfide bond</keyword>
<dbReference type="SUPFAM" id="SSF57429">
    <property type="entry name" value="Crambin-like"/>
    <property type="match status" value="1"/>
</dbReference>
<keyword evidence="5" id="KW-0611">Plant defense</keyword>
<dbReference type="InterPro" id="IPR001010">
    <property type="entry name" value="Thionin"/>
</dbReference>